<dbReference type="Gene3D" id="3.40.47.10">
    <property type="match status" value="2"/>
</dbReference>
<keyword evidence="2" id="KW-0808">Transferase</keyword>
<sequence>MQIGIDKLAFATPTRYLEMASLAQARSQDPNKYIKGLGQEAMAVPEESDDAVSLAANAGNLILSEEDKAAIDMVIVGTESGVDQSKSVASWVHDLLGINPHARSLEIKQACYGATAGLKLAVAHLALNPDSKVLVIGSDIAKYGLETGGEPTQGAGAVAILVNRDPAIAVVNNDSAMLTQNIADFWRPNYSDYAHVDGKFSNQAYLSNLAEVWRQYKIKNQLSAKDFKAMVFHSPYTKMGKKALLKLGDFEDQEEIDRLLAYYEPGRYYNKRVGNIYTGSLYLSLISLLDQASDLEAGDRIGLYSYGSGAVGEFFSIQLQPGYKESLQEVDFDQVVNQRSALEMDSYQDLLTFSLPQDGQTYMTDKSNQFPGRFVLDRVADHIRYYRRLT</sequence>
<evidence type="ECO:0000256" key="3">
    <source>
        <dbReference type="PIRSR" id="PIRSR611554-1"/>
    </source>
</evidence>
<feature type="binding site" evidence="4">
    <location>
        <position position="242"/>
    </location>
    <ligand>
        <name>(3S)-3-hydroxy-3-methylglutaryl-CoA</name>
        <dbReference type="ChEBI" id="CHEBI:43074"/>
    </ligand>
</feature>
<feature type="binding site" evidence="4">
    <location>
        <position position="275"/>
    </location>
    <ligand>
        <name>(3S)-3-hydroxy-3-methylglutaryl-CoA</name>
        <dbReference type="ChEBI" id="CHEBI:43074"/>
    </ligand>
</feature>
<dbReference type="HOGENOM" id="CLU_008065_3_2_9"/>
<feature type="domain" description="Hydroxymethylglutaryl-coenzyme A synthase N-terminal" evidence="5">
    <location>
        <begin position="2"/>
        <end position="164"/>
    </location>
</feature>
<dbReference type="InterPro" id="IPR013528">
    <property type="entry name" value="HMG_CoA_synth_N"/>
</dbReference>
<dbReference type="STRING" id="883081.HMPREF9698_01365"/>
<comment type="caution">
    <text evidence="7">The sequence shown here is derived from an EMBL/GenBank/DDBJ whole genome shotgun (WGS) entry which is preliminary data.</text>
</comment>
<dbReference type="InterPro" id="IPR013746">
    <property type="entry name" value="HMG_CoA_synt_C_dom"/>
</dbReference>
<dbReference type="RefSeq" id="WP_003778396.1">
    <property type="nucleotide sequence ID" value="NZ_JH992960.1"/>
</dbReference>
<dbReference type="OrthoDB" id="9769523at2"/>
<gene>
    <name evidence="7" type="ORF">HMPREF9698_01365</name>
</gene>
<dbReference type="PATRIC" id="fig|883081.3.peg.1200"/>
<organism evidence="7 8">
    <name type="scientific">Alloiococcus otitis ATCC 51267</name>
    <dbReference type="NCBI Taxonomy" id="883081"/>
    <lineage>
        <taxon>Bacteria</taxon>
        <taxon>Bacillati</taxon>
        <taxon>Bacillota</taxon>
        <taxon>Bacilli</taxon>
        <taxon>Lactobacillales</taxon>
        <taxon>Carnobacteriaceae</taxon>
        <taxon>Alloiococcus</taxon>
    </lineage>
</organism>
<reference evidence="7 8" key="1">
    <citation type="submission" date="2012-09" db="EMBL/GenBank/DDBJ databases">
        <title>The Genome Sequence of Alloiococcus otitis ATCC 51267.</title>
        <authorList>
            <consortium name="The Broad Institute Genome Sequencing Platform"/>
            <person name="Earl A."/>
            <person name="Ward D."/>
            <person name="Feldgarden M."/>
            <person name="Gevers D."/>
            <person name="Huys G."/>
            <person name="Walker B."/>
            <person name="Young S.K."/>
            <person name="Zeng Q."/>
            <person name="Gargeya S."/>
            <person name="Fitzgerald M."/>
            <person name="Haas B."/>
            <person name="Abouelleil A."/>
            <person name="Alvarado L."/>
            <person name="Arachchi H.M."/>
            <person name="Berlin A.M."/>
            <person name="Chapman S.B."/>
            <person name="Goldberg J."/>
            <person name="Griggs A."/>
            <person name="Gujja S."/>
            <person name="Hansen M."/>
            <person name="Howarth C."/>
            <person name="Imamovic A."/>
            <person name="Larimer J."/>
            <person name="McCowen C."/>
            <person name="Montmayeur A."/>
            <person name="Murphy C."/>
            <person name="Neiman D."/>
            <person name="Pearson M."/>
            <person name="Priest M."/>
            <person name="Roberts A."/>
            <person name="Saif S."/>
            <person name="Shea T."/>
            <person name="Sisk P."/>
            <person name="Sykes S."/>
            <person name="Wortman J."/>
            <person name="Nusbaum C."/>
            <person name="Birren B."/>
        </authorList>
    </citation>
    <scope>NUCLEOTIDE SEQUENCE [LARGE SCALE GENOMIC DNA]</scope>
    <source>
        <strain evidence="7 8">ATCC 51267</strain>
    </source>
</reference>
<feature type="domain" description="Hydroxymethylglutaryl-coenzyme A synthase C-terminal" evidence="6">
    <location>
        <begin position="267"/>
        <end position="382"/>
    </location>
</feature>
<dbReference type="Pfam" id="PF08540">
    <property type="entry name" value="HMG_CoA_synt_C"/>
    <property type="match status" value="2"/>
</dbReference>
<dbReference type="CDD" id="cd00827">
    <property type="entry name" value="init_cond_enzymes"/>
    <property type="match status" value="1"/>
</dbReference>
<dbReference type="NCBIfam" id="TIGR01835">
    <property type="entry name" value="HMG-CoA-S_prok"/>
    <property type="match status" value="1"/>
</dbReference>
<feature type="domain" description="Hydroxymethylglutaryl-coenzyme A synthase C-terminal" evidence="6">
    <location>
        <begin position="176"/>
        <end position="252"/>
    </location>
</feature>
<evidence type="ECO:0000259" key="6">
    <source>
        <dbReference type="Pfam" id="PF08540"/>
    </source>
</evidence>
<dbReference type="EMBL" id="AGXA01000022">
    <property type="protein sequence ID" value="EKU93204.1"/>
    <property type="molecule type" value="Genomic_DNA"/>
</dbReference>
<dbReference type="InterPro" id="IPR016039">
    <property type="entry name" value="Thiolase-like"/>
</dbReference>
<dbReference type="eggNOG" id="COG3425">
    <property type="taxonomic scope" value="Bacteria"/>
</dbReference>
<evidence type="ECO:0000256" key="4">
    <source>
        <dbReference type="PIRSR" id="PIRSR611554-2"/>
    </source>
</evidence>
<proteinExistence type="inferred from homology"/>
<accession>K9E7M2</accession>
<protein>
    <submittedName>
        <fullName evidence="7">Hydroxymethylglutaryl-CoA synthase</fullName>
    </submittedName>
</protein>
<dbReference type="GO" id="GO:0006084">
    <property type="term" value="P:acetyl-CoA metabolic process"/>
    <property type="evidence" value="ECO:0007669"/>
    <property type="project" value="InterPro"/>
</dbReference>
<keyword evidence="8" id="KW-1185">Reference proteome</keyword>
<evidence type="ECO:0000256" key="2">
    <source>
        <dbReference type="ARBA" id="ARBA00022679"/>
    </source>
</evidence>
<feature type="active site" description="Proton donor/acceptor" evidence="3">
    <location>
        <position position="79"/>
    </location>
</feature>
<dbReference type="SUPFAM" id="SSF53901">
    <property type="entry name" value="Thiolase-like"/>
    <property type="match status" value="2"/>
</dbReference>
<evidence type="ECO:0000313" key="7">
    <source>
        <dbReference type="EMBL" id="EKU93204.1"/>
    </source>
</evidence>
<evidence type="ECO:0000256" key="1">
    <source>
        <dbReference type="ARBA" id="ARBA00007061"/>
    </source>
</evidence>
<dbReference type="Pfam" id="PF01154">
    <property type="entry name" value="HMG_CoA_synt_N"/>
    <property type="match status" value="1"/>
</dbReference>
<dbReference type="PANTHER" id="PTHR43323:SF2">
    <property type="entry name" value="HYDROXYMETHYLGLUTARYL-COA SYNTHASE"/>
    <property type="match status" value="1"/>
</dbReference>
<dbReference type="AlphaFoldDB" id="K9E7M2"/>
<feature type="active site" description="Proton donor/acceptor" evidence="3">
    <location>
        <position position="233"/>
    </location>
</feature>
<evidence type="ECO:0000313" key="8">
    <source>
        <dbReference type="Proteomes" id="UP000009875"/>
    </source>
</evidence>
<feature type="binding site" evidence="4">
    <location>
        <position position="148"/>
    </location>
    <ligand>
        <name>substrate</name>
    </ligand>
</feature>
<feature type="active site" description="Acyl-thioester intermediate" evidence="3">
    <location>
        <position position="111"/>
    </location>
</feature>
<feature type="binding site" evidence="4">
    <location>
        <position position="143"/>
    </location>
    <ligand>
        <name>(3S)-3-hydroxy-3-methylglutaryl-CoA</name>
        <dbReference type="ChEBI" id="CHEBI:43074"/>
    </ligand>
</feature>
<dbReference type="InterPro" id="IPR011554">
    <property type="entry name" value="HMG_CoA_synthase_prok"/>
</dbReference>
<name>K9E7M2_9LACT</name>
<dbReference type="PANTHER" id="PTHR43323">
    <property type="entry name" value="3-HYDROXY-3-METHYLGLUTARYL COENZYME A SYNTHASE"/>
    <property type="match status" value="1"/>
</dbReference>
<dbReference type="Proteomes" id="UP000009875">
    <property type="component" value="Unassembled WGS sequence"/>
</dbReference>
<comment type="similarity">
    <text evidence="1">Belongs to the thiolase-like superfamily. HMG-CoA synthase family.</text>
</comment>
<feature type="binding site" evidence="4">
    <location>
        <position position="29"/>
    </location>
    <ligand>
        <name>(3S)-3-hydroxy-3-methylglutaryl-CoA</name>
        <dbReference type="ChEBI" id="CHEBI:43074"/>
    </ligand>
</feature>
<evidence type="ECO:0000259" key="5">
    <source>
        <dbReference type="Pfam" id="PF01154"/>
    </source>
</evidence>
<dbReference type="GO" id="GO:0004421">
    <property type="term" value="F:hydroxymethylglutaryl-CoA synthase activity"/>
    <property type="evidence" value="ECO:0007669"/>
    <property type="project" value="InterPro"/>
</dbReference>